<comment type="caution">
    <text evidence="1">The sequence shown here is derived from an EMBL/GenBank/DDBJ whole genome shotgun (WGS) entry which is preliminary data.</text>
</comment>
<dbReference type="AlphaFoldDB" id="X0XCY4"/>
<dbReference type="EMBL" id="BARS01044279">
    <property type="protein sequence ID" value="GAG34493.1"/>
    <property type="molecule type" value="Genomic_DNA"/>
</dbReference>
<sequence length="58" mass="6788">MIKCIVFENGWKVNCHDKSCKWLNENKFKILSISSSGKYNDYVTVFYDDAVYTKGVKE</sequence>
<organism evidence="1">
    <name type="scientific">marine sediment metagenome</name>
    <dbReference type="NCBI Taxonomy" id="412755"/>
    <lineage>
        <taxon>unclassified sequences</taxon>
        <taxon>metagenomes</taxon>
        <taxon>ecological metagenomes</taxon>
    </lineage>
</organism>
<accession>X0XCY4</accession>
<name>X0XCY4_9ZZZZ</name>
<proteinExistence type="predicted"/>
<reference evidence="1" key="1">
    <citation type="journal article" date="2014" name="Front. Microbiol.">
        <title>High frequency of phylogenetically diverse reductive dehalogenase-homologous genes in deep subseafloor sedimentary metagenomes.</title>
        <authorList>
            <person name="Kawai M."/>
            <person name="Futagami T."/>
            <person name="Toyoda A."/>
            <person name="Takaki Y."/>
            <person name="Nishi S."/>
            <person name="Hori S."/>
            <person name="Arai W."/>
            <person name="Tsubouchi T."/>
            <person name="Morono Y."/>
            <person name="Uchiyama I."/>
            <person name="Ito T."/>
            <person name="Fujiyama A."/>
            <person name="Inagaki F."/>
            <person name="Takami H."/>
        </authorList>
    </citation>
    <scope>NUCLEOTIDE SEQUENCE</scope>
    <source>
        <strain evidence="1">Expedition CK06-06</strain>
    </source>
</reference>
<gene>
    <name evidence="1" type="ORF">S01H1_66927</name>
</gene>
<evidence type="ECO:0000313" key="1">
    <source>
        <dbReference type="EMBL" id="GAG34493.1"/>
    </source>
</evidence>
<protein>
    <submittedName>
        <fullName evidence="1">Uncharacterized protein</fullName>
    </submittedName>
</protein>